<proteinExistence type="predicted"/>
<comment type="caution">
    <text evidence="3">The sequence shown here is derived from an EMBL/GenBank/DDBJ whole genome shotgun (WGS) entry which is preliminary data.</text>
</comment>
<feature type="compositionally biased region" description="Basic residues" evidence="1">
    <location>
        <begin position="76"/>
        <end position="87"/>
    </location>
</feature>
<protein>
    <recommendedName>
        <fullName evidence="2">Cryptochrome/DNA photolyase FAD-binding domain-containing protein</fullName>
    </recommendedName>
</protein>
<name>A0A1R3J8G2_9ROSI</name>
<feature type="domain" description="Cryptochrome/DNA photolyase FAD-binding" evidence="2">
    <location>
        <begin position="5"/>
        <end position="53"/>
    </location>
</feature>
<dbReference type="Proteomes" id="UP000187203">
    <property type="component" value="Unassembled WGS sequence"/>
</dbReference>
<dbReference type="STRING" id="93759.A0A1R3J8G2"/>
<reference evidence="4" key="1">
    <citation type="submission" date="2013-09" db="EMBL/GenBank/DDBJ databases">
        <title>Corchorus olitorius genome sequencing.</title>
        <authorList>
            <person name="Alam M."/>
            <person name="Haque M.S."/>
            <person name="Islam M.S."/>
            <person name="Emdad E.M."/>
            <person name="Islam M.M."/>
            <person name="Ahmed B."/>
            <person name="Halim A."/>
            <person name="Hossen Q.M.M."/>
            <person name="Hossain M.Z."/>
            <person name="Ahmed R."/>
            <person name="Khan M.M."/>
            <person name="Islam R."/>
            <person name="Rashid M.M."/>
            <person name="Khan S.A."/>
            <person name="Rahman M.S."/>
            <person name="Alam M."/>
            <person name="Yahiya A.S."/>
            <person name="Khan M.S."/>
            <person name="Azam M.S."/>
            <person name="Haque T."/>
            <person name="Lashkar M.Z.H."/>
            <person name="Akhand A.I."/>
            <person name="Morshed G."/>
            <person name="Roy S."/>
            <person name="Uddin K.S."/>
            <person name="Rabeya T."/>
            <person name="Hossain A.S."/>
            <person name="Chowdhury A."/>
            <person name="Snigdha A.R."/>
            <person name="Mortoza M.S."/>
            <person name="Matin S.A."/>
            <person name="Hoque S.M.E."/>
            <person name="Islam M.K."/>
            <person name="Roy D.K."/>
            <person name="Haider R."/>
            <person name="Moosa M.M."/>
            <person name="Elias S.M."/>
            <person name="Hasan A.M."/>
            <person name="Jahan S."/>
            <person name="Shafiuddin M."/>
            <person name="Mahmood N."/>
            <person name="Shommy N.S."/>
        </authorList>
    </citation>
    <scope>NUCLEOTIDE SEQUENCE [LARGE SCALE GENOMIC DNA]</scope>
    <source>
        <strain evidence="4">cv. O-4</strain>
    </source>
</reference>
<dbReference type="EMBL" id="AWUE01016480">
    <property type="protein sequence ID" value="OMO91118.1"/>
    <property type="molecule type" value="Genomic_DNA"/>
</dbReference>
<evidence type="ECO:0000259" key="2">
    <source>
        <dbReference type="Pfam" id="PF03441"/>
    </source>
</evidence>
<dbReference type="AlphaFoldDB" id="A0A1R3J8G2"/>
<keyword evidence="4" id="KW-1185">Reference proteome</keyword>
<dbReference type="SUPFAM" id="SSF48173">
    <property type="entry name" value="Cryptochrome/photolyase FAD-binding domain"/>
    <property type="match status" value="1"/>
</dbReference>
<feature type="compositionally biased region" description="Low complexity" evidence="1">
    <location>
        <begin position="65"/>
        <end position="75"/>
    </location>
</feature>
<dbReference type="Gene3D" id="1.10.579.10">
    <property type="entry name" value="DNA Cyclobutane Dipyrimidine Photolyase, subunit A, domain 3"/>
    <property type="match status" value="1"/>
</dbReference>
<sequence length="87" mass="10003">MAALGVGNDPREDRYFSIPKQAQTYDPEGEYVAYWLAELDGLPKEKRNFPGKAYIEQVVPLKFGNPNRNRQNNPSRRGKFGGHSHRR</sequence>
<evidence type="ECO:0000256" key="1">
    <source>
        <dbReference type="SAM" id="MobiDB-lite"/>
    </source>
</evidence>
<evidence type="ECO:0000313" key="3">
    <source>
        <dbReference type="EMBL" id="OMO91118.1"/>
    </source>
</evidence>
<feature type="region of interest" description="Disordered" evidence="1">
    <location>
        <begin position="62"/>
        <end position="87"/>
    </location>
</feature>
<organism evidence="3 4">
    <name type="scientific">Corchorus olitorius</name>
    <dbReference type="NCBI Taxonomy" id="93759"/>
    <lineage>
        <taxon>Eukaryota</taxon>
        <taxon>Viridiplantae</taxon>
        <taxon>Streptophyta</taxon>
        <taxon>Embryophyta</taxon>
        <taxon>Tracheophyta</taxon>
        <taxon>Spermatophyta</taxon>
        <taxon>Magnoliopsida</taxon>
        <taxon>eudicotyledons</taxon>
        <taxon>Gunneridae</taxon>
        <taxon>Pentapetalae</taxon>
        <taxon>rosids</taxon>
        <taxon>malvids</taxon>
        <taxon>Malvales</taxon>
        <taxon>Malvaceae</taxon>
        <taxon>Grewioideae</taxon>
        <taxon>Apeibeae</taxon>
        <taxon>Corchorus</taxon>
    </lineage>
</organism>
<gene>
    <name evidence="3" type="ORF">COLO4_18614</name>
</gene>
<dbReference type="InterPro" id="IPR005101">
    <property type="entry name" value="Cryptochr/Photolyase_FAD-bd"/>
</dbReference>
<dbReference type="Pfam" id="PF03441">
    <property type="entry name" value="FAD_binding_7"/>
    <property type="match status" value="1"/>
</dbReference>
<accession>A0A1R3J8G2</accession>
<evidence type="ECO:0000313" key="4">
    <source>
        <dbReference type="Proteomes" id="UP000187203"/>
    </source>
</evidence>
<dbReference type="InterPro" id="IPR036134">
    <property type="entry name" value="Crypto/Photolyase_FAD-like_sf"/>
</dbReference>
<dbReference type="OrthoDB" id="435881at2759"/>